<evidence type="ECO:0000313" key="15">
    <source>
        <dbReference type="Proteomes" id="UP001642483"/>
    </source>
</evidence>
<comment type="caution">
    <text evidence="14">The sequence shown here is derived from an EMBL/GenBank/DDBJ whole genome shotgun (WGS) entry which is preliminary data.</text>
</comment>
<evidence type="ECO:0000256" key="6">
    <source>
        <dbReference type="ARBA" id="ARBA00022491"/>
    </source>
</evidence>
<evidence type="ECO:0000313" key="14">
    <source>
        <dbReference type="EMBL" id="CAK8673439.1"/>
    </source>
</evidence>
<dbReference type="PROSITE" id="PS50102">
    <property type="entry name" value="RRM"/>
    <property type="match status" value="1"/>
</dbReference>
<proteinExistence type="inferred from homology"/>
<evidence type="ECO:0000256" key="2">
    <source>
        <dbReference type="ARBA" id="ARBA00004286"/>
    </source>
</evidence>
<evidence type="ECO:0000256" key="10">
    <source>
        <dbReference type="ARBA" id="ARBA00023242"/>
    </source>
</evidence>
<keyword evidence="10" id="KW-0539">Nucleus</keyword>
<keyword evidence="6" id="KW-0678">Repressor</keyword>
<reference evidence="14 15" key="1">
    <citation type="submission" date="2024-02" db="EMBL/GenBank/DDBJ databases">
        <authorList>
            <person name="Daric V."/>
            <person name="Darras S."/>
        </authorList>
    </citation>
    <scope>NUCLEOTIDE SEQUENCE [LARGE SCALE GENOMIC DNA]</scope>
</reference>
<evidence type="ECO:0000256" key="1">
    <source>
        <dbReference type="ARBA" id="ARBA00004123"/>
    </source>
</evidence>
<feature type="domain" description="RRM" evidence="13">
    <location>
        <begin position="194"/>
        <end position="264"/>
    </location>
</feature>
<dbReference type="InterPro" id="IPR035979">
    <property type="entry name" value="RBD_domain_sf"/>
</dbReference>
<keyword evidence="7 11" id="KW-0694">RNA-binding</keyword>
<gene>
    <name evidence="14" type="ORF">CVLEPA_LOCUS3226</name>
</gene>
<dbReference type="EMBL" id="CAWYQH010000002">
    <property type="protein sequence ID" value="CAK8673439.1"/>
    <property type="molecule type" value="Genomic_DNA"/>
</dbReference>
<dbReference type="SUPFAM" id="SSF54928">
    <property type="entry name" value="RNA-binding domain, RBD"/>
    <property type="match status" value="1"/>
</dbReference>
<keyword evidence="8" id="KW-0805">Transcription regulation</keyword>
<feature type="region of interest" description="Disordered" evidence="12">
    <location>
        <begin position="111"/>
        <end position="199"/>
    </location>
</feature>
<keyword evidence="5" id="KW-0158">Chromosome</keyword>
<evidence type="ECO:0000256" key="8">
    <source>
        <dbReference type="ARBA" id="ARBA00023015"/>
    </source>
</evidence>
<dbReference type="Proteomes" id="UP001642483">
    <property type="component" value="Unassembled WGS sequence"/>
</dbReference>
<evidence type="ECO:0000256" key="3">
    <source>
        <dbReference type="ARBA" id="ARBA00006120"/>
    </source>
</evidence>
<dbReference type="PANTHER" id="PTHR17250:SF0">
    <property type="entry name" value="NEGATIVE ELONGATION FACTOR E"/>
    <property type="match status" value="1"/>
</dbReference>
<protein>
    <recommendedName>
        <fullName evidence="4">Negative elongation factor E</fullName>
    </recommendedName>
</protein>
<feature type="region of interest" description="Disordered" evidence="12">
    <location>
        <begin position="279"/>
        <end position="304"/>
    </location>
</feature>
<evidence type="ECO:0000259" key="13">
    <source>
        <dbReference type="PROSITE" id="PS50102"/>
    </source>
</evidence>
<evidence type="ECO:0000256" key="4">
    <source>
        <dbReference type="ARBA" id="ARBA00014464"/>
    </source>
</evidence>
<feature type="compositionally biased region" description="Basic and acidic residues" evidence="12">
    <location>
        <begin position="166"/>
        <end position="176"/>
    </location>
</feature>
<evidence type="ECO:0000256" key="7">
    <source>
        <dbReference type="ARBA" id="ARBA00022884"/>
    </source>
</evidence>
<dbReference type="Pfam" id="PF00076">
    <property type="entry name" value="RRM_1"/>
    <property type="match status" value="1"/>
</dbReference>
<name>A0ABP0F156_CLALP</name>
<feature type="compositionally biased region" description="Basic and acidic residues" evidence="12">
    <location>
        <begin position="146"/>
        <end position="155"/>
    </location>
</feature>
<dbReference type="Gene3D" id="3.30.70.330">
    <property type="match status" value="1"/>
</dbReference>
<evidence type="ECO:0000256" key="11">
    <source>
        <dbReference type="PROSITE-ProRule" id="PRU00176"/>
    </source>
</evidence>
<sequence length="304" mass="34444">MVSTKLTEEEEYLKKQFQTLRNLKKELKQLTLKRKQEQAVAAENGPPSAKQKKAIIQGSTPANQQEFSHSSFNMKAKVIKSWDAAANTEAAKKLLKSGAVKIKLETKTSFKRSSNLKRKLTDSEGQRKPVFQPFNADDSTEDDVPDEIKDKKESRPSGFTSPKVNRPHDHNKDNRSRFNRRDKKTERKGPRRGNTLYVHGQGVSEKMIRTHFGKFGNIVNVNIERGKSSAFVSFDTFEAAEQAIDDMDEACIEDCRLKVSLARRQPMLESVKASTPWANMTERGDKGSSTPDMRTPVTYDDDFV</sequence>
<evidence type="ECO:0000256" key="9">
    <source>
        <dbReference type="ARBA" id="ARBA00023163"/>
    </source>
</evidence>
<evidence type="ECO:0000256" key="12">
    <source>
        <dbReference type="SAM" id="MobiDB-lite"/>
    </source>
</evidence>
<keyword evidence="9" id="KW-0804">Transcription</keyword>
<dbReference type="SMART" id="SM00360">
    <property type="entry name" value="RRM"/>
    <property type="match status" value="1"/>
</dbReference>
<dbReference type="InterPro" id="IPR012677">
    <property type="entry name" value="Nucleotide-bd_a/b_plait_sf"/>
</dbReference>
<evidence type="ECO:0000256" key="5">
    <source>
        <dbReference type="ARBA" id="ARBA00022454"/>
    </source>
</evidence>
<dbReference type="PANTHER" id="PTHR17250">
    <property type="entry name" value="NEGATIVE ELONGATION FACTOR E"/>
    <property type="match status" value="1"/>
</dbReference>
<comment type="subcellular location">
    <subcellularLocation>
        <location evidence="2">Chromosome</location>
    </subcellularLocation>
    <subcellularLocation>
        <location evidence="1">Nucleus</location>
    </subcellularLocation>
</comment>
<feature type="region of interest" description="Disordered" evidence="12">
    <location>
        <begin position="38"/>
        <end position="69"/>
    </location>
</feature>
<feature type="compositionally biased region" description="Polar residues" evidence="12">
    <location>
        <begin position="57"/>
        <end position="69"/>
    </location>
</feature>
<dbReference type="InterPro" id="IPR000504">
    <property type="entry name" value="RRM_dom"/>
</dbReference>
<organism evidence="14 15">
    <name type="scientific">Clavelina lepadiformis</name>
    <name type="common">Light-bulb sea squirt</name>
    <name type="synonym">Ascidia lepadiformis</name>
    <dbReference type="NCBI Taxonomy" id="159417"/>
    <lineage>
        <taxon>Eukaryota</taxon>
        <taxon>Metazoa</taxon>
        <taxon>Chordata</taxon>
        <taxon>Tunicata</taxon>
        <taxon>Ascidiacea</taxon>
        <taxon>Aplousobranchia</taxon>
        <taxon>Clavelinidae</taxon>
        <taxon>Clavelina</taxon>
    </lineage>
</organism>
<accession>A0ABP0F156</accession>
<dbReference type="InterPro" id="IPR033102">
    <property type="entry name" value="NELFE"/>
</dbReference>
<keyword evidence="15" id="KW-1185">Reference proteome</keyword>
<comment type="similarity">
    <text evidence="3">Belongs to the RRM NELF-E family.</text>
</comment>